<dbReference type="AlphaFoldDB" id="A0AB39VPC1"/>
<proteinExistence type="predicted"/>
<reference evidence="1" key="1">
    <citation type="submission" date="2024-07" db="EMBL/GenBank/DDBJ databases">
        <authorList>
            <person name="Biller S.J."/>
        </authorList>
    </citation>
    <scope>NUCLEOTIDE SEQUENCE</scope>
    <source>
        <strain evidence="1">WC2420</strain>
    </source>
</reference>
<protein>
    <submittedName>
        <fullName evidence="1">Uncharacterized protein</fullName>
    </submittedName>
</protein>
<evidence type="ECO:0000313" key="1">
    <source>
        <dbReference type="EMBL" id="XDU71152.1"/>
    </source>
</evidence>
<gene>
    <name evidence="1" type="ORF">AB3G37_16510</name>
</gene>
<dbReference type="EMBL" id="CP165628">
    <property type="protein sequence ID" value="XDU71152.1"/>
    <property type="molecule type" value="Genomic_DNA"/>
</dbReference>
<sequence>MTNEFGSQITEKGKDVFELVVEYLLARRQSLVVPDLAALMEIYEQTINSSKEAAKD</sequence>
<dbReference type="RefSeq" id="WP_369788509.1">
    <property type="nucleotide sequence ID" value="NZ_CP165628.1"/>
</dbReference>
<organism evidence="1">
    <name type="scientific">Rouxiella sp. WC2420</name>
    <dbReference type="NCBI Taxonomy" id="3234145"/>
    <lineage>
        <taxon>Bacteria</taxon>
        <taxon>Pseudomonadati</taxon>
        <taxon>Pseudomonadota</taxon>
        <taxon>Gammaproteobacteria</taxon>
        <taxon>Enterobacterales</taxon>
        <taxon>Yersiniaceae</taxon>
        <taxon>Rouxiella</taxon>
    </lineage>
</organism>
<accession>A0AB39VPC1</accession>
<name>A0AB39VPC1_9GAMM</name>